<protein>
    <submittedName>
        <fullName evidence="1">Uncharacterized protein</fullName>
    </submittedName>
</protein>
<gene>
    <name evidence="1" type="ORF">PIB30_075621</name>
</gene>
<evidence type="ECO:0000313" key="2">
    <source>
        <dbReference type="Proteomes" id="UP001341840"/>
    </source>
</evidence>
<dbReference type="EMBL" id="JASCZI010121798">
    <property type="protein sequence ID" value="MED6162981.1"/>
    <property type="molecule type" value="Genomic_DNA"/>
</dbReference>
<dbReference type="Proteomes" id="UP001341840">
    <property type="component" value="Unassembled WGS sequence"/>
</dbReference>
<proteinExistence type="predicted"/>
<evidence type="ECO:0000313" key="1">
    <source>
        <dbReference type="EMBL" id="MED6162981.1"/>
    </source>
</evidence>
<name>A0ABU6UPE4_9FABA</name>
<keyword evidence="2" id="KW-1185">Reference proteome</keyword>
<sequence length="197" mass="22131">MVGYVYKTVSKILAKKLGSVLPGLVGDVQTTFVQGRKMSELPIRSLSIFPNDIAAPDNRKAPLRSSSMVAMIQGGPSMSLFVKCKRKWLTCHVKLLAWPLTAKLKWTGADLAHSKEMKLTEGPRCVTAIMDKDRSGTFLLSGAAMSFGKMNRDLVGSSLEERSMMERWWHVRLLIGIKETRRQHGLLNLIFKRRTIE</sequence>
<organism evidence="1 2">
    <name type="scientific">Stylosanthes scabra</name>
    <dbReference type="NCBI Taxonomy" id="79078"/>
    <lineage>
        <taxon>Eukaryota</taxon>
        <taxon>Viridiplantae</taxon>
        <taxon>Streptophyta</taxon>
        <taxon>Embryophyta</taxon>
        <taxon>Tracheophyta</taxon>
        <taxon>Spermatophyta</taxon>
        <taxon>Magnoliopsida</taxon>
        <taxon>eudicotyledons</taxon>
        <taxon>Gunneridae</taxon>
        <taxon>Pentapetalae</taxon>
        <taxon>rosids</taxon>
        <taxon>fabids</taxon>
        <taxon>Fabales</taxon>
        <taxon>Fabaceae</taxon>
        <taxon>Papilionoideae</taxon>
        <taxon>50 kb inversion clade</taxon>
        <taxon>dalbergioids sensu lato</taxon>
        <taxon>Dalbergieae</taxon>
        <taxon>Pterocarpus clade</taxon>
        <taxon>Stylosanthes</taxon>
    </lineage>
</organism>
<reference evidence="1 2" key="1">
    <citation type="journal article" date="2023" name="Plants (Basel)">
        <title>Bridging the Gap: Combining Genomics and Transcriptomics Approaches to Understand Stylosanthes scabra, an Orphan Legume from the Brazilian Caatinga.</title>
        <authorList>
            <person name="Ferreira-Neto J.R.C."/>
            <person name="da Silva M.D."/>
            <person name="Binneck E."/>
            <person name="de Melo N.F."/>
            <person name="da Silva R.H."/>
            <person name="de Melo A.L.T.M."/>
            <person name="Pandolfi V."/>
            <person name="Bustamante F.O."/>
            <person name="Brasileiro-Vidal A.C."/>
            <person name="Benko-Iseppon A.M."/>
        </authorList>
    </citation>
    <scope>NUCLEOTIDE SEQUENCE [LARGE SCALE GENOMIC DNA]</scope>
    <source>
        <tissue evidence="1">Leaves</tissue>
    </source>
</reference>
<accession>A0ABU6UPE4</accession>
<comment type="caution">
    <text evidence="1">The sequence shown here is derived from an EMBL/GenBank/DDBJ whole genome shotgun (WGS) entry which is preliminary data.</text>
</comment>